<accession>A0A1Q2U354</accession>
<dbReference type="GeneID" id="40075174"/>
<organism evidence="1 2">
    <name type="scientific">Vibrio phage pTD1</name>
    <dbReference type="NCBI Taxonomy" id="1938577"/>
    <lineage>
        <taxon>Viruses</taxon>
        <taxon>Duplodnaviria</taxon>
        <taxon>Heunggongvirae</taxon>
        <taxon>Uroviricota</taxon>
        <taxon>Caudoviricetes</taxon>
        <taxon>Chimalliviridae</taxon>
        <taxon>Gorgonvirinae</taxon>
        <taxon>Tidunavirus</taxon>
        <taxon>Tidunavirus pTD1</taxon>
    </lineage>
</organism>
<protein>
    <submittedName>
        <fullName evidence="1">Uncharacterized protein</fullName>
    </submittedName>
</protein>
<evidence type="ECO:0000313" key="1">
    <source>
        <dbReference type="EMBL" id="BAW98367.1"/>
    </source>
</evidence>
<dbReference type="EMBL" id="AP017972">
    <property type="protein sequence ID" value="BAW98367.1"/>
    <property type="molecule type" value="Genomic_DNA"/>
</dbReference>
<evidence type="ECO:0000313" key="2">
    <source>
        <dbReference type="Proteomes" id="UP000221243"/>
    </source>
</evidence>
<sequence>MAEEISRVLSGWGPGPFTIKRSDGEPDIEVTPDADGQWQLELTADVAKTVTFNFEMNGKVVKTMPFTFVDIVEMRDVDYTVSETEVGRTAMVRTAPIGGVDRTPFPNIPVRFYYQDTDELIGKVTTNKYGIAEIEVPAESAVGARTIQARCGAMTKDLVVNWRAAGTVPLMTIDELTFTDKVLDLKVGDLSGIPKDSTGAVVPNKNIYVYDLNLLTNVTNEHTDLEGDLVGTTWNAPDGAELSSPRNLMVYCDNYAHEVAAELYIPPARVVSNLNYAVTEVQIHTAAFLPFKVVDPNGVPLVGEEIELIDQNTDEVLDTQVTDKYGIVEFTRIMSQQVSDSYFAARGKGVREGDSRAHIRVMTYGMKSAPDELREVMALESTETDVASLITFKAFALGKVWDFMEAECSVFIKNTMTKLPVTVLMDKSHHELGVTVDALPDGLYDAVVCYGNARHAVQLNWGGAASNEAISVEFEDFTPSVLKEDHTTRLHLNTLDSGSVLTKPSHPMKMTVRNKADLSDRGYGLVYPDGVARIDLLTLETDQDTSPTFEFMIDDRVLGEFTVPVEDLKVMASPHTSYGAIEGNDYQAGVYVYRVSDEQPVEGVILDVRDGVDNTQLIRGMTDKFGTLEFTIPYTEGETSRRFKVNSATSYYFSKTVYWNDLSEPRMTDIRILNFPEVVNGPIKTDVNVEVYDHEGNKQVSTWSNYTFTPGDTSKTSFFINDAGLGTASIGEFTPGENKVWFMTDDAMVSKVLTFERVQGVPGGVDMLGNVDAGVINSDITLTGNILNQYGDIYLPPADESFDLVMGETTAVGVIKPTGEFSVTVNYDVAGDIEAQFQIGGVSFATRTIKWRSAITLELSPMSQTKSESNGARLLVVLKDNDGLPLAGVPIAVNESATGDSVRLTSGTVADSSIGFSVILTPKEKPEGIVDYTLSACGLSQAFTMDWTIHESGVGNLLKDNLGYNNVYMTKTLKTATLAKFRAQITDRFGVPIPGPTPFGTFDNHTGVYVDRSNDVDENGWVEFGITQPDPNVTSFELYYGTDALVSSKTVAWRSGNPDYQSLVLDDGVSATINASAQEVVLTGKVLDSNGEPTTFSNWTQSPSCHGTDGVTAKPTYNSDGTWSLTRKYEAAGPLTLSFTSYYGDIYLGDIDLNIV</sequence>
<dbReference type="Proteomes" id="UP000221243">
    <property type="component" value="Segment"/>
</dbReference>
<dbReference type="RefSeq" id="YP_009599445.1">
    <property type="nucleotide sequence ID" value="NC_041916.1"/>
</dbReference>
<keyword evidence="2" id="KW-1185">Reference proteome</keyword>
<name>A0A1Q2U354_9CAUD</name>
<proteinExistence type="predicted"/>
<reference evidence="1 2" key="1">
    <citation type="submission" date="2017-01" db="EMBL/GenBank/DDBJ databases">
        <title>Complete Genome Sequence of Vibrio Parahaemolyticus Bacteriophage pTD1.</title>
        <authorList>
            <person name="Midorikawa Y."/>
            <person name="Sano M."/>
        </authorList>
    </citation>
    <scope>NUCLEOTIDE SEQUENCE [LARGE SCALE GENOMIC DNA]</scope>
    <source>
        <strain evidence="1">PTD1</strain>
    </source>
</reference>
<dbReference type="KEGG" id="vg:40075174"/>
<dbReference type="OrthoDB" id="31688at10239"/>